<evidence type="ECO:0000256" key="3">
    <source>
        <dbReference type="ARBA" id="ARBA00022898"/>
    </source>
</evidence>
<comment type="catalytic activity">
    <reaction evidence="7">
        <text>L-methionine + H2O = methanethiol + 2-oxobutanoate + NH4(+)</text>
        <dbReference type="Rhea" id="RHEA:23800"/>
        <dbReference type="ChEBI" id="CHEBI:15377"/>
        <dbReference type="ChEBI" id="CHEBI:16007"/>
        <dbReference type="ChEBI" id="CHEBI:16763"/>
        <dbReference type="ChEBI" id="CHEBI:28938"/>
        <dbReference type="ChEBI" id="CHEBI:57844"/>
        <dbReference type="EC" id="4.4.1.11"/>
    </reaction>
    <physiologicalReaction direction="left-to-right" evidence="7">
        <dbReference type="Rhea" id="RHEA:23801"/>
    </physiologicalReaction>
</comment>
<evidence type="ECO:0000256" key="2">
    <source>
        <dbReference type="ARBA" id="ARBA00009077"/>
    </source>
</evidence>
<evidence type="ECO:0000256" key="6">
    <source>
        <dbReference type="ARBA" id="ARBA00048780"/>
    </source>
</evidence>
<name>A0A414CMN4_STRPA</name>
<keyword evidence="3 8" id="KW-0663">Pyridoxal phosphate</keyword>
<dbReference type="Proteomes" id="UP000441330">
    <property type="component" value="Unassembled WGS sequence"/>
</dbReference>
<evidence type="ECO:0000313" key="11">
    <source>
        <dbReference type="EMBL" id="RHC96183.1"/>
    </source>
</evidence>
<dbReference type="EMBL" id="QSIO01000001">
    <property type="protein sequence ID" value="RHC96183.1"/>
    <property type="molecule type" value="Genomic_DNA"/>
</dbReference>
<dbReference type="PIRSF" id="PIRSF001434">
    <property type="entry name" value="CGS"/>
    <property type="match status" value="1"/>
</dbReference>
<feature type="modified residue" description="N6-(pyridoxal phosphate)lysine" evidence="8">
    <location>
        <position position="198"/>
    </location>
</feature>
<dbReference type="GO" id="GO:0019346">
    <property type="term" value="P:transsulfuration"/>
    <property type="evidence" value="ECO:0007669"/>
    <property type="project" value="InterPro"/>
</dbReference>
<dbReference type="InterPro" id="IPR015424">
    <property type="entry name" value="PyrdxlP-dep_Trfase"/>
</dbReference>
<dbReference type="EC" id="4.4.1.2" evidence="4"/>
<dbReference type="CDD" id="cd00614">
    <property type="entry name" value="CGS_like"/>
    <property type="match status" value="1"/>
</dbReference>
<evidence type="ECO:0000256" key="1">
    <source>
        <dbReference type="ARBA" id="ARBA00001933"/>
    </source>
</evidence>
<comment type="cofactor">
    <cofactor evidence="1 9">
        <name>pyridoxal 5'-phosphate</name>
        <dbReference type="ChEBI" id="CHEBI:597326"/>
    </cofactor>
</comment>
<dbReference type="InterPro" id="IPR000277">
    <property type="entry name" value="Cys/Met-Metab_PyrdxlP-dep_enz"/>
</dbReference>
<accession>A0A414CMN4</accession>
<dbReference type="PANTHER" id="PTHR11808:SF90">
    <property type="entry name" value="CYSTATHIONINE GAMMA-SYNTHASE"/>
    <property type="match status" value="1"/>
</dbReference>
<keyword evidence="11" id="KW-0808">Transferase</keyword>
<reference evidence="10 13" key="2">
    <citation type="journal article" date="2019" name="Nat. Med.">
        <title>A library of human gut bacterial isolates paired with longitudinal multiomics data enables mechanistic microbiome research.</title>
        <authorList>
            <person name="Poyet M."/>
            <person name="Groussin M."/>
            <person name="Gibbons S.M."/>
            <person name="Avila-Pacheco J."/>
            <person name="Jiang X."/>
            <person name="Kearney S.M."/>
            <person name="Perrotta A.R."/>
            <person name="Berdy B."/>
            <person name="Zhao S."/>
            <person name="Lieberman T.D."/>
            <person name="Swanson P.K."/>
            <person name="Smith M."/>
            <person name="Roesemann S."/>
            <person name="Alexander J.E."/>
            <person name="Rich S.A."/>
            <person name="Livny J."/>
            <person name="Vlamakis H."/>
            <person name="Clish C."/>
            <person name="Bullock K."/>
            <person name="Deik A."/>
            <person name="Scott J."/>
            <person name="Pierce K.A."/>
            <person name="Xavier R.J."/>
            <person name="Alm E.J."/>
        </authorList>
    </citation>
    <scope>NUCLEOTIDE SEQUENCE [LARGE SCALE GENOMIC DNA]</scope>
    <source>
        <strain evidence="10 13">BIOML-A1</strain>
    </source>
</reference>
<organism evidence="11 12">
    <name type="scientific">Streptococcus parasanguinis</name>
    <dbReference type="NCBI Taxonomy" id="1318"/>
    <lineage>
        <taxon>Bacteria</taxon>
        <taxon>Bacillati</taxon>
        <taxon>Bacillota</taxon>
        <taxon>Bacilli</taxon>
        <taxon>Lactobacillales</taxon>
        <taxon>Streptococcaceae</taxon>
        <taxon>Streptococcus</taxon>
    </lineage>
</organism>
<dbReference type="GO" id="GO:0016740">
    <property type="term" value="F:transferase activity"/>
    <property type="evidence" value="ECO:0007669"/>
    <property type="project" value="UniProtKB-KW"/>
</dbReference>
<dbReference type="FunFam" id="3.40.640.10:FF:000046">
    <property type="entry name" value="Cystathionine gamma-lyase"/>
    <property type="match status" value="1"/>
</dbReference>
<dbReference type="PROSITE" id="PS00868">
    <property type="entry name" value="CYS_MET_METAB_PP"/>
    <property type="match status" value="1"/>
</dbReference>
<dbReference type="InterPro" id="IPR015421">
    <property type="entry name" value="PyrdxlP-dep_Trfase_major"/>
</dbReference>
<evidence type="ECO:0000256" key="7">
    <source>
        <dbReference type="ARBA" id="ARBA00052699"/>
    </source>
</evidence>
<dbReference type="InterPro" id="IPR054542">
    <property type="entry name" value="Cys_met_metab_PP"/>
</dbReference>
<dbReference type="Gene3D" id="3.90.1150.10">
    <property type="entry name" value="Aspartate Aminotransferase, domain 1"/>
    <property type="match status" value="1"/>
</dbReference>
<proteinExistence type="inferred from homology"/>
<dbReference type="Pfam" id="PF01053">
    <property type="entry name" value="Cys_Met_Meta_PP"/>
    <property type="match status" value="1"/>
</dbReference>
<sequence length="365" mass="40348">MSKKRNINTILAQAGIKSDKATGALTTPLHFSTTYQHPEFGQSTGFDYTRTKNPTRATAEKTLAAIESADYALATSSGMSAIVLAFSIFPVGSKVLAVRDLYGGSFRWFNQQEQEGRFSFTYANTEEELIHHLDHDPVDVLYIETPTNPLMLEFDIAHLAKLAHAKGAKVVVDNTFYSPIYQRPIEEGADIVLHSATKYLAGHNDVLAGVVVTNDADLYDKLFYNLNTTGAVLSPFDSYLLIRGLKTLSIRMERSTENARKVVEFLKTSPQVKEVLYTGKGGMVSFKIQDEKKIPNLLNSLQVFTFAESLGGVESLITYPTTQTHADIPAEVRHSYGLTDDLLRLSIGIEDADDLIEDLKQALEA</sequence>
<evidence type="ECO:0000256" key="9">
    <source>
        <dbReference type="RuleBase" id="RU362118"/>
    </source>
</evidence>
<evidence type="ECO:0000256" key="5">
    <source>
        <dbReference type="ARBA" id="ARBA00047199"/>
    </source>
</evidence>
<comment type="similarity">
    <text evidence="2 9">Belongs to the trans-sulfuration enzymes family.</text>
</comment>
<dbReference type="SUPFAM" id="SSF53383">
    <property type="entry name" value="PLP-dependent transferases"/>
    <property type="match status" value="1"/>
</dbReference>
<reference evidence="11 12" key="1">
    <citation type="submission" date="2018-08" db="EMBL/GenBank/DDBJ databases">
        <title>A genome reference for cultivated species of the human gut microbiota.</title>
        <authorList>
            <person name="Zou Y."/>
            <person name="Xue W."/>
            <person name="Luo G."/>
        </authorList>
    </citation>
    <scope>NUCLEOTIDE SEQUENCE [LARGE SCALE GENOMIC DNA]</scope>
    <source>
        <strain evidence="11 12">AM33-3BH</strain>
    </source>
</reference>
<dbReference type="FunFam" id="3.90.1150.10:FF:000073">
    <property type="entry name" value="Cystathionine gamma-synthase"/>
    <property type="match status" value="1"/>
</dbReference>
<dbReference type="InterPro" id="IPR015422">
    <property type="entry name" value="PyrdxlP-dep_Trfase_small"/>
</dbReference>
<protein>
    <recommendedName>
        <fullName evidence="4">homocysteine desulfhydrase</fullName>
        <ecNumber evidence="4">4.4.1.2</ecNumber>
    </recommendedName>
    <alternativeName>
        <fullName evidence="5">Homocysteine desulfhydrase</fullName>
    </alternativeName>
</protein>
<comment type="caution">
    <text evidence="11">The sequence shown here is derived from an EMBL/GenBank/DDBJ whole genome shotgun (WGS) entry which is preliminary data.</text>
</comment>
<dbReference type="EMBL" id="WMZJ01000001">
    <property type="protein sequence ID" value="MTS53471.1"/>
    <property type="molecule type" value="Genomic_DNA"/>
</dbReference>
<dbReference type="AlphaFoldDB" id="A0A414CMN4"/>
<dbReference type="Proteomes" id="UP000285773">
    <property type="component" value="Unassembled WGS sequence"/>
</dbReference>
<comment type="catalytic activity">
    <reaction evidence="6">
        <text>L-homocysteine + H2O = 2-oxobutanoate + hydrogen sulfide + NH4(+) + H(+)</text>
        <dbReference type="Rhea" id="RHEA:14501"/>
        <dbReference type="ChEBI" id="CHEBI:15377"/>
        <dbReference type="ChEBI" id="CHEBI:15378"/>
        <dbReference type="ChEBI" id="CHEBI:16763"/>
        <dbReference type="ChEBI" id="CHEBI:28938"/>
        <dbReference type="ChEBI" id="CHEBI:29919"/>
        <dbReference type="ChEBI" id="CHEBI:58199"/>
        <dbReference type="EC" id="4.4.1.2"/>
    </reaction>
    <physiologicalReaction direction="left-to-right" evidence="6">
        <dbReference type="Rhea" id="RHEA:14502"/>
    </physiologicalReaction>
</comment>
<evidence type="ECO:0000256" key="4">
    <source>
        <dbReference type="ARBA" id="ARBA00047175"/>
    </source>
</evidence>
<dbReference type="RefSeq" id="WP_003005364.1">
    <property type="nucleotide sequence ID" value="NZ_JACLQP010000010.1"/>
</dbReference>
<dbReference type="NCBIfam" id="NF005577">
    <property type="entry name" value="PRK07269.1"/>
    <property type="match status" value="1"/>
</dbReference>
<evidence type="ECO:0000313" key="12">
    <source>
        <dbReference type="Proteomes" id="UP000285773"/>
    </source>
</evidence>
<evidence type="ECO:0000256" key="8">
    <source>
        <dbReference type="PIRSR" id="PIRSR001434-2"/>
    </source>
</evidence>
<dbReference type="Gene3D" id="3.40.640.10">
    <property type="entry name" value="Type I PLP-dependent aspartate aminotransferase-like (Major domain)"/>
    <property type="match status" value="1"/>
</dbReference>
<dbReference type="GO" id="GO:0030170">
    <property type="term" value="F:pyridoxal phosphate binding"/>
    <property type="evidence" value="ECO:0007669"/>
    <property type="project" value="InterPro"/>
</dbReference>
<dbReference type="PANTHER" id="PTHR11808">
    <property type="entry name" value="TRANS-SULFURATION ENZYME FAMILY MEMBER"/>
    <property type="match status" value="1"/>
</dbReference>
<evidence type="ECO:0000313" key="10">
    <source>
        <dbReference type="EMBL" id="MTS53471.1"/>
    </source>
</evidence>
<gene>
    <name evidence="11" type="ORF">DW820_03410</name>
    <name evidence="10" type="ORF">GMC94_00965</name>
</gene>
<evidence type="ECO:0000313" key="13">
    <source>
        <dbReference type="Proteomes" id="UP000441330"/>
    </source>
</evidence>
<dbReference type="GO" id="GO:0018826">
    <property type="term" value="F:methionine gamma-lyase activity"/>
    <property type="evidence" value="ECO:0007669"/>
    <property type="project" value="UniProtKB-EC"/>
</dbReference>
<dbReference type="GO" id="GO:0047982">
    <property type="term" value="F:homocysteine desulfhydrase activity"/>
    <property type="evidence" value="ECO:0007669"/>
    <property type="project" value="UniProtKB-EC"/>
</dbReference>
<dbReference type="GO" id="GO:0005737">
    <property type="term" value="C:cytoplasm"/>
    <property type="evidence" value="ECO:0007669"/>
    <property type="project" value="TreeGrafter"/>
</dbReference>